<evidence type="ECO:0000256" key="1">
    <source>
        <dbReference type="ARBA" id="ARBA00004141"/>
    </source>
</evidence>
<name>A0A3M7P505_BRAPC</name>
<keyword evidence="6" id="KW-0675">Receptor</keyword>
<keyword evidence="12" id="KW-1185">Reference proteome</keyword>
<dbReference type="EMBL" id="REGN01013571">
    <property type="protein sequence ID" value="RMZ93764.1"/>
    <property type="molecule type" value="Genomic_DNA"/>
</dbReference>
<evidence type="ECO:0000256" key="3">
    <source>
        <dbReference type="ARBA" id="ARBA00022989"/>
    </source>
</evidence>
<comment type="caution">
    <text evidence="11">The sequence shown here is derived from an EMBL/GenBank/DDBJ whole genome shotgun (WGS) entry which is preliminary data.</text>
</comment>
<keyword evidence="2 9" id="KW-0812">Transmembrane</keyword>
<feature type="transmembrane region" description="Helical" evidence="9">
    <location>
        <begin position="75"/>
        <end position="99"/>
    </location>
</feature>
<evidence type="ECO:0000256" key="8">
    <source>
        <dbReference type="SAM" id="MobiDB-lite"/>
    </source>
</evidence>
<feature type="compositionally biased region" description="Low complexity" evidence="8">
    <location>
        <begin position="514"/>
        <end position="526"/>
    </location>
</feature>
<keyword evidence="3 9" id="KW-1133">Transmembrane helix</keyword>
<evidence type="ECO:0000313" key="11">
    <source>
        <dbReference type="EMBL" id="RMZ93764.1"/>
    </source>
</evidence>
<evidence type="ECO:0000313" key="12">
    <source>
        <dbReference type="Proteomes" id="UP000276133"/>
    </source>
</evidence>
<dbReference type="OrthoDB" id="10469250at2759"/>
<keyword evidence="4" id="KW-0297">G-protein coupled receptor</keyword>
<feature type="transmembrane region" description="Helical" evidence="9">
    <location>
        <begin position="285"/>
        <end position="307"/>
    </location>
</feature>
<reference evidence="11 12" key="1">
    <citation type="journal article" date="2018" name="Sci. Rep.">
        <title>Genomic signatures of local adaptation to the degree of environmental predictability in rotifers.</title>
        <authorList>
            <person name="Franch-Gras L."/>
            <person name="Hahn C."/>
            <person name="Garcia-Roger E.M."/>
            <person name="Carmona M.J."/>
            <person name="Serra M."/>
            <person name="Gomez A."/>
        </authorList>
    </citation>
    <scope>NUCLEOTIDE SEQUENCE [LARGE SCALE GENOMIC DNA]</scope>
    <source>
        <strain evidence="11">HYR1</strain>
    </source>
</reference>
<gene>
    <name evidence="11" type="ORF">BpHYR1_015917</name>
</gene>
<evidence type="ECO:0000256" key="7">
    <source>
        <dbReference type="ARBA" id="ARBA00023224"/>
    </source>
</evidence>
<feature type="transmembrane region" description="Helical" evidence="9">
    <location>
        <begin position="111"/>
        <end position="135"/>
    </location>
</feature>
<dbReference type="Gene3D" id="1.20.1070.10">
    <property type="entry name" value="Rhodopsin 7-helix transmembrane proteins"/>
    <property type="match status" value="1"/>
</dbReference>
<proteinExistence type="predicted"/>
<dbReference type="InterPro" id="IPR017452">
    <property type="entry name" value="GPCR_Rhodpsn_7TM"/>
</dbReference>
<dbReference type="PROSITE" id="PS50262">
    <property type="entry name" value="G_PROTEIN_RECEP_F1_2"/>
    <property type="match status" value="1"/>
</dbReference>
<dbReference type="Proteomes" id="UP000276133">
    <property type="component" value="Unassembled WGS sequence"/>
</dbReference>
<dbReference type="PANTHER" id="PTHR24243:SF208">
    <property type="entry name" value="PYROKININ-1 RECEPTOR"/>
    <property type="match status" value="1"/>
</dbReference>
<feature type="transmembrane region" description="Helical" evidence="9">
    <location>
        <begin position="338"/>
        <end position="357"/>
    </location>
</feature>
<accession>A0A3M7P505</accession>
<dbReference type="AlphaFoldDB" id="A0A3M7P505"/>
<dbReference type="GO" id="GO:0004930">
    <property type="term" value="F:G protein-coupled receptor activity"/>
    <property type="evidence" value="ECO:0007669"/>
    <property type="project" value="UniProtKB-KW"/>
</dbReference>
<keyword evidence="7" id="KW-0807">Transducer</keyword>
<keyword evidence="5 9" id="KW-0472">Membrane</keyword>
<evidence type="ECO:0000259" key="10">
    <source>
        <dbReference type="PROSITE" id="PS50262"/>
    </source>
</evidence>
<evidence type="ECO:0000256" key="2">
    <source>
        <dbReference type="ARBA" id="ARBA00022692"/>
    </source>
</evidence>
<feature type="transmembrane region" description="Helical" evidence="9">
    <location>
        <begin position="387"/>
        <end position="409"/>
    </location>
</feature>
<comment type="subcellular location">
    <subcellularLocation>
        <location evidence="1">Membrane</location>
        <topology evidence="1">Multi-pass membrane protein</topology>
    </subcellularLocation>
</comment>
<feature type="transmembrane region" description="Helical" evidence="9">
    <location>
        <begin position="171"/>
        <end position="190"/>
    </location>
</feature>
<feature type="domain" description="G-protein coupled receptors family 1 profile" evidence="10">
    <location>
        <begin position="90"/>
        <end position="405"/>
    </location>
</feature>
<organism evidence="11 12">
    <name type="scientific">Brachionus plicatilis</name>
    <name type="common">Marine rotifer</name>
    <name type="synonym">Brachionus muelleri</name>
    <dbReference type="NCBI Taxonomy" id="10195"/>
    <lineage>
        <taxon>Eukaryota</taxon>
        <taxon>Metazoa</taxon>
        <taxon>Spiralia</taxon>
        <taxon>Gnathifera</taxon>
        <taxon>Rotifera</taxon>
        <taxon>Eurotatoria</taxon>
        <taxon>Monogononta</taxon>
        <taxon>Pseudotrocha</taxon>
        <taxon>Ploima</taxon>
        <taxon>Brachionidae</taxon>
        <taxon>Brachionus</taxon>
    </lineage>
</organism>
<feature type="region of interest" description="Disordered" evidence="8">
    <location>
        <begin position="514"/>
        <end position="536"/>
    </location>
</feature>
<evidence type="ECO:0000256" key="9">
    <source>
        <dbReference type="SAM" id="Phobius"/>
    </source>
</evidence>
<feature type="transmembrane region" description="Helical" evidence="9">
    <location>
        <begin position="231"/>
        <end position="252"/>
    </location>
</feature>
<dbReference type="SUPFAM" id="SSF81321">
    <property type="entry name" value="Family A G protein-coupled receptor-like"/>
    <property type="match status" value="1"/>
</dbReference>
<dbReference type="GO" id="GO:0016020">
    <property type="term" value="C:membrane"/>
    <property type="evidence" value="ECO:0007669"/>
    <property type="project" value="UniProtKB-SubCell"/>
</dbReference>
<protein>
    <recommendedName>
        <fullName evidence="10">G-protein coupled receptors family 1 profile domain-containing protein</fullName>
    </recommendedName>
</protein>
<sequence length="550" mass="62937">MDEPNMDTRTELRSSLYQYDDSVSDFSSEYKLDNFDGELDLSYPLADSQTWNNTLFYDIMDASQTNDESNEFRTLIVSIGLVLVSIGILSNLLFILLVLCRRPKRKTSSSLIMSSICLAYILFFIFYCFKIVVYFNVETIIKFHNYDVTENWIFGSFLCKFVHALPIWCKIFTRLSILVLIVMRILSLLIRRNCVSNSKSLQDANINVIKDKNKKSILGLSLMRKCFECPVLLVIIALVWVISLLASGPLFFSYTLNHVTNPPICDSVYQFPDDLKKVANFYFNYFIYGSMVPCFLILLTLIVLSLFQLSRGSSLSAENSKPHSTNLVSSKETRSNNFLLWLAVIVHLGTSFPQELYRYSQLVNTDVNDPVYIEMVLLKPLALARPYYLIQLLYISEFALIPLIFLTFFTCSSKLEDLNCEYGEPGKNRLTRALNFCCYDYNLVGVVDSGEKTLFNNTTDQSLNDALLDNQGSEVKSSNGLPSREIAIDKDQSFYEPDNQNVLHIIQHPSWRINIKQQSNSSSKNSRGNKYANETNGSVQLPFNYMKSNM</sequence>
<evidence type="ECO:0000256" key="5">
    <source>
        <dbReference type="ARBA" id="ARBA00023136"/>
    </source>
</evidence>
<dbReference type="PANTHER" id="PTHR24243">
    <property type="entry name" value="G-PROTEIN COUPLED RECEPTOR"/>
    <property type="match status" value="1"/>
</dbReference>
<evidence type="ECO:0000256" key="6">
    <source>
        <dbReference type="ARBA" id="ARBA00023170"/>
    </source>
</evidence>
<evidence type="ECO:0000256" key="4">
    <source>
        <dbReference type="ARBA" id="ARBA00023040"/>
    </source>
</evidence>